<gene>
    <name evidence="2" type="ORF">SBRY_20642</name>
</gene>
<comment type="similarity">
    <text evidence="1">Belongs to the ROK (NagC/XylR) family.</text>
</comment>
<dbReference type="InterPro" id="IPR036390">
    <property type="entry name" value="WH_DNA-bd_sf"/>
</dbReference>
<dbReference type="PANTHER" id="PTHR18964:SF149">
    <property type="entry name" value="BIFUNCTIONAL UDP-N-ACETYLGLUCOSAMINE 2-EPIMERASE_N-ACETYLMANNOSAMINE KINASE"/>
    <property type="match status" value="1"/>
</dbReference>
<dbReference type="Proteomes" id="UP001153328">
    <property type="component" value="Unassembled WGS sequence"/>
</dbReference>
<evidence type="ECO:0000256" key="1">
    <source>
        <dbReference type="ARBA" id="ARBA00006479"/>
    </source>
</evidence>
<reference evidence="2" key="1">
    <citation type="submission" date="2021-06" db="EMBL/GenBank/DDBJ databases">
        <authorList>
            <person name="Arsene-Ploetze F."/>
        </authorList>
    </citation>
    <scope>NUCLEOTIDE SEQUENCE</scope>
    <source>
        <strain evidence="2">SBRY1</strain>
    </source>
</reference>
<protein>
    <submittedName>
        <fullName evidence="2">ROK family protein</fullName>
    </submittedName>
</protein>
<comment type="caution">
    <text evidence="2">The sequence shown here is derived from an EMBL/GenBank/DDBJ whole genome shotgun (WGS) entry which is preliminary data.</text>
</comment>
<proteinExistence type="inferred from homology"/>
<keyword evidence="3" id="KW-1185">Reference proteome</keyword>
<dbReference type="SUPFAM" id="SSF46785">
    <property type="entry name" value="Winged helix' DNA-binding domain"/>
    <property type="match status" value="1"/>
</dbReference>
<dbReference type="Gene3D" id="3.30.420.40">
    <property type="match status" value="2"/>
</dbReference>
<dbReference type="Pfam" id="PF00480">
    <property type="entry name" value="ROK"/>
    <property type="match status" value="1"/>
</dbReference>
<evidence type="ECO:0000313" key="3">
    <source>
        <dbReference type="Proteomes" id="UP001153328"/>
    </source>
</evidence>
<dbReference type="InterPro" id="IPR036388">
    <property type="entry name" value="WH-like_DNA-bd_sf"/>
</dbReference>
<dbReference type="SUPFAM" id="SSF53067">
    <property type="entry name" value="Actin-like ATPase domain"/>
    <property type="match status" value="1"/>
</dbReference>
<dbReference type="Gene3D" id="1.10.10.10">
    <property type="entry name" value="Winged helix-like DNA-binding domain superfamily/Winged helix DNA-binding domain"/>
    <property type="match status" value="1"/>
</dbReference>
<dbReference type="PANTHER" id="PTHR18964">
    <property type="entry name" value="ROK (REPRESSOR, ORF, KINASE) FAMILY"/>
    <property type="match status" value="1"/>
</dbReference>
<dbReference type="RefSeq" id="WP_205042687.1">
    <property type="nucleotide sequence ID" value="NZ_CAJVAX010000012.1"/>
</dbReference>
<name>A0A9W4GZQ1_9ACTN</name>
<dbReference type="EMBL" id="CAJVAX010000012">
    <property type="protein sequence ID" value="CAG7630221.1"/>
    <property type="molecule type" value="Genomic_DNA"/>
</dbReference>
<sequence>MSVPPDHLQGGHVPHAEMRQHNLSVVLRRVHTEGAVSRSELTRATGVNRSTTAALVAALARAGLVREEIPRTHRTAGRPSPMVLPVPERAQVVALEVGVERIRAERVGLGGTVLAERTLLPPSDGPTPFEQTVGRLAGLVESLGEPAADAGRCTGIGIAVPGLVRRADGLVRFAPNLEWRDEPLAAALADRLAPPWSRVPIAVGNDADLGALGEYARGAARGYDDFVYISANVGVGGGLFCGGRPVRGQRGYAGEIGHMIVNPQGRQCRCGARGCWETEIGTDVITEAAGLQVPPDHSLHGVVEAAAAGDERAERALDDAARWLAIGLGNLAVVLSPRLVIFGGGLQDIYEATFDRIELYSATTGLARSRAPYTHRRSALAHRAPLVGAAELAMAPLLDDPLGLPRPDVR</sequence>
<dbReference type="InterPro" id="IPR000600">
    <property type="entry name" value="ROK"/>
</dbReference>
<organism evidence="2 3">
    <name type="scientific">Actinacidiphila bryophytorum</name>
    <dbReference type="NCBI Taxonomy" id="1436133"/>
    <lineage>
        <taxon>Bacteria</taxon>
        <taxon>Bacillati</taxon>
        <taxon>Actinomycetota</taxon>
        <taxon>Actinomycetes</taxon>
        <taxon>Kitasatosporales</taxon>
        <taxon>Streptomycetaceae</taxon>
        <taxon>Actinacidiphila</taxon>
    </lineage>
</organism>
<dbReference type="AlphaFoldDB" id="A0A9W4GZQ1"/>
<evidence type="ECO:0000313" key="2">
    <source>
        <dbReference type="EMBL" id="CAG7630221.1"/>
    </source>
</evidence>
<dbReference type="InterPro" id="IPR043129">
    <property type="entry name" value="ATPase_NBD"/>
</dbReference>
<accession>A0A9W4GZQ1</accession>